<gene>
    <name evidence="1" type="ORF">OCTVUL_1B007417</name>
</gene>
<sequence>MHNTSKEKQVLKVTGQRLCNRKNDWLTKIELEGMKRRVISAAVTVEDDDHEKDEIVTRVHSRIFCDTYQRGHLSSIRQVSNYGGSSAQILSPLSSLTSFADGDPIYLAATPPTVVFGDNISNTSTTIDNTSSC</sequence>
<dbReference type="AlphaFoldDB" id="A0AA36FGG0"/>
<evidence type="ECO:0000313" key="2">
    <source>
        <dbReference type="Proteomes" id="UP001162480"/>
    </source>
</evidence>
<protein>
    <submittedName>
        <fullName evidence="1">Uncharacterized protein</fullName>
    </submittedName>
</protein>
<dbReference type="Proteomes" id="UP001162480">
    <property type="component" value="Chromosome 20"/>
</dbReference>
<organism evidence="1 2">
    <name type="scientific">Octopus vulgaris</name>
    <name type="common">Common octopus</name>
    <dbReference type="NCBI Taxonomy" id="6645"/>
    <lineage>
        <taxon>Eukaryota</taxon>
        <taxon>Metazoa</taxon>
        <taxon>Spiralia</taxon>
        <taxon>Lophotrochozoa</taxon>
        <taxon>Mollusca</taxon>
        <taxon>Cephalopoda</taxon>
        <taxon>Coleoidea</taxon>
        <taxon>Octopodiformes</taxon>
        <taxon>Octopoda</taxon>
        <taxon>Incirrata</taxon>
        <taxon>Octopodidae</taxon>
        <taxon>Octopus</taxon>
    </lineage>
</organism>
<keyword evidence="2" id="KW-1185">Reference proteome</keyword>
<proteinExistence type="predicted"/>
<name>A0AA36FGG0_OCTVU</name>
<evidence type="ECO:0000313" key="1">
    <source>
        <dbReference type="EMBL" id="CAI9737645.1"/>
    </source>
</evidence>
<dbReference type="EMBL" id="OX597833">
    <property type="protein sequence ID" value="CAI9737645.1"/>
    <property type="molecule type" value="Genomic_DNA"/>
</dbReference>
<reference evidence="1" key="1">
    <citation type="submission" date="2023-08" db="EMBL/GenBank/DDBJ databases">
        <authorList>
            <person name="Alioto T."/>
            <person name="Alioto T."/>
            <person name="Gomez Garrido J."/>
        </authorList>
    </citation>
    <scope>NUCLEOTIDE SEQUENCE</scope>
</reference>
<accession>A0AA36FGG0</accession>